<dbReference type="InterPro" id="IPR017438">
    <property type="entry name" value="ATP-NAD_kinase_N"/>
</dbReference>
<dbReference type="EMBL" id="JAIWYP010000019">
    <property type="protein sequence ID" value="KAH3692801.1"/>
    <property type="molecule type" value="Genomic_DNA"/>
</dbReference>
<accession>A0A9D4BEX4</accession>
<dbReference type="SUPFAM" id="SSF111331">
    <property type="entry name" value="NAD kinase/diacylglycerol kinase-like"/>
    <property type="match status" value="1"/>
</dbReference>
<dbReference type="OrthoDB" id="530923at2759"/>
<reference evidence="3" key="2">
    <citation type="submission" date="2020-11" db="EMBL/GenBank/DDBJ databases">
        <authorList>
            <person name="McCartney M.A."/>
            <person name="Auch B."/>
            <person name="Kono T."/>
            <person name="Mallez S."/>
            <person name="Becker A."/>
            <person name="Gohl D.M."/>
            <person name="Silverstein K.A.T."/>
            <person name="Koren S."/>
            <person name="Bechman K.B."/>
            <person name="Herman A."/>
            <person name="Abrahante J.E."/>
            <person name="Garbe J."/>
        </authorList>
    </citation>
    <scope>NUCLEOTIDE SEQUENCE</scope>
    <source>
        <strain evidence="3">Duluth1</strain>
        <tissue evidence="3">Whole animal</tissue>
    </source>
</reference>
<dbReference type="Gene3D" id="2.60.200.40">
    <property type="match status" value="1"/>
</dbReference>
<dbReference type="SMART" id="SM00046">
    <property type="entry name" value="DAGKc"/>
    <property type="match status" value="1"/>
</dbReference>
<name>A0A9D4BEX4_DREPO</name>
<evidence type="ECO:0000259" key="2">
    <source>
        <dbReference type="PROSITE" id="PS50146"/>
    </source>
</evidence>
<evidence type="ECO:0000313" key="3">
    <source>
        <dbReference type="EMBL" id="KAH3692801.1"/>
    </source>
</evidence>
<dbReference type="InterPro" id="IPR016064">
    <property type="entry name" value="NAD/diacylglycerol_kinase_sf"/>
</dbReference>
<feature type="region of interest" description="Disordered" evidence="1">
    <location>
        <begin position="664"/>
        <end position="684"/>
    </location>
</feature>
<keyword evidence="4" id="KW-1185">Reference proteome</keyword>
<feature type="region of interest" description="Disordered" evidence="1">
    <location>
        <begin position="557"/>
        <end position="582"/>
    </location>
</feature>
<reference evidence="3" key="1">
    <citation type="journal article" date="2019" name="bioRxiv">
        <title>The Genome of the Zebra Mussel, Dreissena polymorpha: A Resource for Invasive Species Research.</title>
        <authorList>
            <person name="McCartney M.A."/>
            <person name="Auch B."/>
            <person name="Kono T."/>
            <person name="Mallez S."/>
            <person name="Zhang Y."/>
            <person name="Obille A."/>
            <person name="Becker A."/>
            <person name="Abrahante J.E."/>
            <person name="Garbe J."/>
            <person name="Badalamenti J.P."/>
            <person name="Herman A."/>
            <person name="Mangelson H."/>
            <person name="Liachko I."/>
            <person name="Sullivan S."/>
            <person name="Sone E.D."/>
            <person name="Koren S."/>
            <person name="Silverstein K.A.T."/>
            <person name="Beckman K.B."/>
            <person name="Gohl D.M."/>
        </authorList>
    </citation>
    <scope>NUCLEOTIDE SEQUENCE</scope>
    <source>
        <strain evidence="3">Duluth1</strain>
        <tissue evidence="3">Whole animal</tissue>
    </source>
</reference>
<comment type="caution">
    <text evidence="3">The sequence shown here is derived from an EMBL/GenBank/DDBJ whole genome shotgun (WGS) entry which is preliminary data.</text>
</comment>
<dbReference type="InterPro" id="IPR050187">
    <property type="entry name" value="Lipid_Phosphate_FormReg"/>
</dbReference>
<dbReference type="Pfam" id="PF00781">
    <property type="entry name" value="DAGK_cat"/>
    <property type="match status" value="1"/>
</dbReference>
<evidence type="ECO:0000256" key="1">
    <source>
        <dbReference type="SAM" id="MobiDB-lite"/>
    </source>
</evidence>
<dbReference type="GO" id="GO:0001729">
    <property type="term" value="F:ceramide kinase activity"/>
    <property type="evidence" value="ECO:0007669"/>
    <property type="project" value="TreeGrafter"/>
</dbReference>
<feature type="compositionally biased region" description="Basic residues" evidence="1">
    <location>
        <begin position="668"/>
        <end position="681"/>
    </location>
</feature>
<dbReference type="PROSITE" id="PS50146">
    <property type="entry name" value="DAGK"/>
    <property type="match status" value="1"/>
</dbReference>
<feature type="domain" description="DAGKc" evidence="2">
    <location>
        <begin position="155"/>
        <end position="304"/>
    </location>
</feature>
<feature type="compositionally biased region" description="Low complexity" evidence="1">
    <location>
        <begin position="560"/>
        <end position="572"/>
    </location>
</feature>
<dbReference type="Proteomes" id="UP000828390">
    <property type="component" value="Unassembled WGS sequence"/>
</dbReference>
<organism evidence="3 4">
    <name type="scientific">Dreissena polymorpha</name>
    <name type="common">Zebra mussel</name>
    <name type="synonym">Mytilus polymorpha</name>
    <dbReference type="NCBI Taxonomy" id="45954"/>
    <lineage>
        <taxon>Eukaryota</taxon>
        <taxon>Metazoa</taxon>
        <taxon>Spiralia</taxon>
        <taxon>Lophotrochozoa</taxon>
        <taxon>Mollusca</taxon>
        <taxon>Bivalvia</taxon>
        <taxon>Autobranchia</taxon>
        <taxon>Heteroconchia</taxon>
        <taxon>Euheterodonta</taxon>
        <taxon>Imparidentia</taxon>
        <taxon>Neoheterodontei</taxon>
        <taxon>Myida</taxon>
        <taxon>Dreissenoidea</taxon>
        <taxon>Dreissenidae</taxon>
        <taxon>Dreissena</taxon>
    </lineage>
</organism>
<dbReference type="GO" id="GO:0016020">
    <property type="term" value="C:membrane"/>
    <property type="evidence" value="ECO:0007669"/>
    <property type="project" value="GOC"/>
</dbReference>
<feature type="region of interest" description="Disordered" evidence="1">
    <location>
        <begin position="606"/>
        <end position="629"/>
    </location>
</feature>
<evidence type="ECO:0000313" key="4">
    <source>
        <dbReference type="Proteomes" id="UP000828390"/>
    </source>
</evidence>
<sequence length="737" mass="83694">MPSNMGDMDEYIFDDDGNPILQCPNFVQQENIFANEPDLKDIFHIKSDGFDVLLSLAKGLITWTNVNPSGKKKKKGKGEDRNTVMLKDVFAVSLKRKKSNTDSDEGFCIGFTLHICDIFGPNLLSERAVVFEHPSEALCNRYLHKIQSYITKLFRRPTSVKLFLQTHAGGKNGSSLYKSKVLPLFQAADVQVDCVEVQHNEHIKQEMVHINLDDFDCIIAMGGDGTANKVADGLMTASQRCRDVDQKLGFTPVRARLPFGIIPCGSTNDICRSITGCEDIVTSIIHILMGQTTPVDVCTAYNEDKFLQWCFNCQYGFGGNVLMFRERYKKLGKRGLEPAFIKALTKAKLRPYECDIEYIAAEQLPSHRKHLPCFTGCDTCWTEKEADGDEVTQDLVQAFDPLDESNNSDTLVNLAEHEDNPWRSRKGKYLNIGLFTIPGRSEIATRGVSKYSHLNDGTMDLVLVKEAPRKEFLRVIKRMGTNKDAFDFPFIEVLRVKEMRFRLRIPLGFQYNDHNFSEIDYEINRQQKMLESATKSTEILDINELSDSDEELEIDDLTTSKPSSGSVKSKSSLRVENNNKPKAIKTLSVQQIDKKKINRTNTETSIDTFSVDDSDDSDGDDSNDEKETEEIVTIDKLGVRTVRSATAPKQTLLGPAYRMTFTEQDRARRMKRSQKKENKKKAKEEKKMKSVWNIDYEICQQDFLHVKVHHGLLRVYGRGISPETIYSDPTLLCIPRI</sequence>
<dbReference type="AlphaFoldDB" id="A0A9D4BEX4"/>
<dbReference type="InterPro" id="IPR045363">
    <property type="entry name" value="CERK_C"/>
</dbReference>
<dbReference type="InterPro" id="IPR001206">
    <property type="entry name" value="Diacylglycerol_kinase_cat_dom"/>
</dbReference>
<dbReference type="PANTHER" id="PTHR12358:SF26">
    <property type="entry name" value="CERAMIDE KINASE-LIKE PROTEIN"/>
    <property type="match status" value="1"/>
</dbReference>
<protein>
    <recommendedName>
        <fullName evidence="2">DAGKc domain-containing protein</fullName>
    </recommendedName>
</protein>
<gene>
    <name evidence="3" type="ORF">DPMN_194553</name>
</gene>
<feature type="compositionally biased region" description="Acidic residues" evidence="1">
    <location>
        <begin position="610"/>
        <end position="629"/>
    </location>
</feature>
<dbReference type="Pfam" id="PF19280">
    <property type="entry name" value="CERK_C"/>
    <property type="match status" value="1"/>
</dbReference>
<dbReference type="Gene3D" id="3.40.50.10330">
    <property type="entry name" value="Probable inorganic polyphosphate/atp-NAD kinase, domain 1"/>
    <property type="match status" value="1"/>
</dbReference>
<dbReference type="PANTHER" id="PTHR12358">
    <property type="entry name" value="SPHINGOSINE KINASE"/>
    <property type="match status" value="1"/>
</dbReference>
<proteinExistence type="predicted"/>
<dbReference type="GO" id="GO:0006672">
    <property type="term" value="P:ceramide metabolic process"/>
    <property type="evidence" value="ECO:0007669"/>
    <property type="project" value="TreeGrafter"/>
</dbReference>